<organism evidence="1 2">
    <name type="scientific">Duganella alba</name>
    <dbReference type="NCBI Taxonomy" id="2666081"/>
    <lineage>
        <taxon>Bacteria</taxon>
        <taxon>Pseudomonadati</taxon>
        <taxon>Pseudomonadota</taxon>
        <taxon>Betaproteobacteria</taxon>
        <taxon>Burkholderiales</taxon>
        <taxon>Oxalobacteraceae</taxon>
        <taxon>Telluria group</taxon>
        <taxon>Duganella</taxon>
    </lineage>
</organism>
<protein>
    <recommendedName>
        <fullName evidence="3">RHS repeat protein</fullName>
    </recommendedName>
</protein>
<dbReference type="EMBL" id="WKJM01000043">
    <property type="protein sequence ID" value="MRX11725.1"/>
    <property type="molecule type" value="Genomic_DNA"/>
</dbReference>
<dbReference type="InterPro" id="IPR006530">
    <property type="entry name" value="YD"/>
</dbReference>
<dbReference type="RefSeq" id="WP_154370425.1">
    <property type="nucleotide sequence ID" value="NZ_WKJM01000043.1"/>
</dbReference>
<dbReference type="Gene3D" id="2.180.10.10">
    <property type="entry name" value="RHS repeat-associated core"/>
    <property type="match status" value="1"/>
</dbReference>
<dbReference type="AlphaFoldDB" id="A0A6L5QPX7"/>
<evidence type="ECO:0008006" key="3">
    <source>
        <dbReference type="Google" id="ProtNLM"/>
    </source>
</evidence>
<proteinExistence type="predicted"/>
<name>A0A6L5QPX7_9BURK</name>
<sequence length="116" mass="12869">MSEVRQASYRYDALGNHLAKTVRGRTTYYVYDAVHQLVAEADQNGEWLRQHLYINGRPVLLQAEGAAQTGSLYAVHVDQRGLPLAVTDDQRRGAGLRCLWQCASGTAAARHPGRHP</sequence>
<evidence type="ECO:0000313" key="2">
    <source>
        <dbReference type="Proteomes" id="UP000481037"/>
    </source>
</evidence>
<reference evidence="1 2" key="1">
    <citation type="submission" date="2019-11" db="EMBL/GenBank/DDBJ databases">
        <title>Novel species isolated from a subtropical stream in China.</title>
        <authorList>
            <person name="Lu H."/>
        </authorList>
    </citation>
    <scope>NUCLEOTIDE SEQUENCE [LARGE SCALE GENOMIC DNA]</scope>
    <source>
        <strain evidence="1 2">FT25W</strain>
    </source>
</reference>
<keyword evidence="2" id="KW-1185">Reference proteome</keyword>
<dbReference type="Proteomes" id="UP000481037">
    <property type="component" value="Unassembled WGS sequence"/>
</dbReference>
<comment type="caution">
    <text evidence="1">The sequence shown here is derived from an EMBL/GenBank/DDBJ whole genome shotgun (WGS) entry which is preliminary data.</text>
</comment>
<accession>A0A6L5QPX7</accession>
<dbReference type="NCBIfam" id="TIGR01643">
    <property type="entry name" value="YD_repeat_2x"/>
    <property type="match status" value="1"/>
</dbReference>
<gene>
    <name evidence="1" type="ORF">GJ697_28240</name>
</gene>
<evidence type="ECO:0000313" key="1">
    <source>
        <dbReference type="EMBL" id="MRX11725.1"/>
    </source>
</evidence>